<dbReference type="SMART" id="SM01019">
    <property type="entry name" value="B3"/>
    <property type="match status" value="1"/>
</dbReference>
<dbReference type="InterPro" id="IPR044837">
    <property type="entry name" value="REM16-like"/>
</dbReference>
<protein>
    <recommendedName>
        <fullName evidence="7">TF-B3 domain-containing protein</fullName>
    </recommendedName>
</protein>
<evidence type="ECO:0000313" key="9">
    <source>
        <dbReference type="Proteomes" id="UP000035740"/>
    </source>
</evidence>
<feature type="coiled-coil region" evidence="6">
    <location>
        <begin position="265"/>
        <end position="313"/>
    </location>
</feature>
<dbReference type="Proteomes" id="UP000035740">
    <property type="component" value="Unassembled WGS sequence"/>
</dbReference>
<accession>A0A0J8DYM3</accession>
<keyword evidence="9" id="KW-1185">Reference proteome</keyword>
<dbReference type="InterPro" id="IPR003340">
    <property type="entry name" value="B3_DNA-bd"/>
</dbReference>
<dbReference type="SUPFAM" id="SSF101936">
    <property type="entry name" value="DNA-binding pseudobarrel domain"/>
    <property type="match status" value="1"/>
</dbReference>
<gene>
    <name evidence="8" type="ORF">BVRB_003400</name>
</gene>
<evidence type="ECO:0000259" key="7">
    <source>
        <dbReference type="PROSITE" id="PS50863"/>
    </source>
</evidence>
<name>A0A0J8DYM3_BETVV</name>
<dbReference type="Gramene" id="KMS95980">
    <property type="protein sequence ID" value="KMS95980"/>
    <property type="gene ID" value="BVRB_003400"/>
</dbReference>
<dbReference type="eggNOG" id="ENOG502QWFE">
    <property type="taxonomic scope" value="Eukaryota"/>
</dbReference>
<evidence type="ECO:0000256" key="4">
    <source>
        <dbReference type="ARBA" id="ARBA00023163"/>
    </source>
</evidence>
<keyword evidence="3" id="KW-0238">DNA-binding</keyword>
<evidence type="ECO:0000256" key="6">
    <source>
        <dbReference type="SAM" id="Coils"/>
    </source>
</evidence>
<reference evidence="8 9" key="1">
    <citation type="journal article" date="2014" name="Nature">
        <title>The genome of the recently domesticated crop plant sugar beet (Beta vulgaris).</title>
        <authorList>
            <person name="Dohm J.C."/>
            <person name="Minoche A.E."/>
            <person name="Holtgrawe D."/>
            <person name="Capella-Gutierrez S."/>
            <person name="Zakrzewski F."/>
            <person name="Tafer H."/>
            <person name="Rupp O."/>
            <person name="Sorensen T.R."/>
            <person name="Stracke R."/>
            <person name="Reinhardt R."/>
            <person name="Goesmann A."/>
            <person name="Kraft T."/>
            <person name="Schulz B."/>
            <person name="Stadler P.F."/>
            <person name="Schmidt T."/>
            <person name="Gabaldon T."/>
            <person name="Lehrach H."/>
            <person name="Weisshaar B."/>
            <person name="Himmelbauer H."/>
        </authorList>
    </citation>
    <scope>NUCLEOTIDE SEQUENCE [LARGE SCALE GENOMIC DNA]</scope>
    <source>
        <tissue evidence="8">Taproot</tissue>
    </source>
</reference>
<evidence type="ECO:0000256" key="2">
    <source>
        <dbReference type="ARBA" id="ARBA00023015"/>
    </source>
</evidence>
<evidence type="ECO:0000313" key="8">
    <source>
        <dbReference type="EMBL" id="KMS95980.1"/>
    </source>
</evidence>
<evidence type="ECO:0000256" key="3">
    <source>
        <dbReference type="ARBA" id="ARBA00023125"/>
    </source>
</evidence>
<keyword evidence="4" id="KW-0804">Transcription</keyword>
<evidence type="ECO:0000256" key="5">
    <source>
        <dbReference type="ARBA" id="ARBA00023242"/>
    </source>
</evidence>
<dbReference type="GO" id="GO:0003677">
    <property type="term" value="F:DNA binding"/>
    <property type="evidence" value="ECO:0007669"/>
    <property type="project" value="UniProtKB-KW"/>
</dbReference>
<dbReference type="OrthoDB" id="1909330at2759"/>
<dbReference type="PANTHER" id="PTHR31391">
    <property type="entry name" value="B3 DOMAIN-CONTAINING PROTEIN OS11G0197600-RELATED"/>
    <property type="match status" value="1"/>
</dbReference>
<dbReference type="OMA" id="SHTDYEM"/>
<dbReference type="AlphaFoldDB" id="A0A0J8DYM3"/>
<dbReference type="EMBL" id="KQ090420">
    <property type="protein sequence ID" value="KMS95980.1"/>
    <property type="molecule type" value="Genomic_DNA"/>
</dbReference>
<proteinExistence type="predicted"/>
<keyword evidence="5" id="KW-0539">Nucleus</keyword>
<dbReference type="GO" id="GO:0005634">
    <property type="term" value="C:nucleus"/>
    <property type="evidence" value="ECO:0007669"/>
    <property type="project" value="UniProtKB-SubCell"/>
</dbReference>
<dbReference type="Gene3D" id="2.40.330.10">
    <property type="entry name" value="DNA-binding pseudobarrel domain"/>
    <property type="match status" value="1"/>
</dbReference>
<comment type="subcellular location">
    <subcellularLocation>
        <location evidence="1">Nucleus</location>
    </subcellularLocation>
</comment>
<keyword evidence="2" id="KW-0805">Transcription regulation</keyword>
<sequence length="315" mass="36095">MPKRFRLNDNQENAQGKIQSVFSQAEEIRSKLDPRYPSFIKVMLKSHVTGGFWMGLPASFCEKHLPLNDTSITLETQSKKLYKAKYLVRKAGLSGGWKGFAICERLFVGDVLVFHLVSAAKFKEPARICDVTAPSSNTLSTFENFSIVINNLLDYELADNIQWSYYELCCSQNGLLHDHLPKWMNHILVQGIIIETVTIADALRQCELSTSKDTFVLWDKTLNALELLGMNIGFLRAHLDRLQKIVHDPEVATFRQKCLELCSENARSKDKIRCLKEKLAEMKIMHNKRGADIENLKAKVENHELKFQEQVHALW</sequence>
<dbReference type="Pfam" id="PF02362">
    <property type="entry name" value="B3"/>
    <property type="match status" value="1"/>
</dbReference>
<dbReference type="PROSITE" id="PS50863">
    <property type="entry name" value="B3"/>
    <property type="match status" value="1"/>
</dbReference>
<dbReference type="InterPro" id="IPR015300">
    <property type="entry name" value="DNA-bd_pseudobarrel_sf"/>
</dbReference>
<evidence type="ECO:0000256" key="1">
    <source>
        <dbReference type="ARBA" id="ARBA00004123"/>
    </source>
</evidence>
<feature type="domain" description="TF-B3" evidence="7">
    <location>
        <begin position="39"/>
        <end position="130"/>
    </location>
</feature>
<organism evidence="8 9">
    <name type="scientific">Beta vulgaris subsp. vulgaris</name>
    <name type="common">Beet</name>
    <dbReference type="NCBI Taxonomy" id="3555"/>
    <lineage>
        <taxon>Eukaryota</taxon>
        <taxon>Viridiplantae</taxon>
        <taxon>Streptophyta</taxon>
        <taxon>Embryophyta</taxon>
        <taxon>Tracheophyta</taxon>
        <taxon>Spermatophyta</taxon>
        <taxon>Magnoliopsida</taxon>
        <taxon>eudicotyledons</taxon>
        <taxon>Gunneridae</taxon>
        <taxon>Pentapetalae</taxon>
        <taxon>Caryophyllales</taxon>
        <taxon>Chenopodiaceae</taxon>
        <taxon>Betoideae</taxon>
        <taxon>Beta</taxon>
    </lineage>
</organism>
<dbReference type="PANTHER" id="PTHR31391:SF101">
    <property type="entry name" value="B3 DOMAIN-CONTAINING PROTEIN OS01G0234100"/>
    <property type="match status" value="1"/>
</dbReference>
<keyword evidence="6" id="KW-0175">Coiled coil</keyword>
<dbReference type="CDD" id="cd10017">
    <property type="entry name" value="B3_DNA"/>
    <property type="match status" value="1"/>
</dbReference>